<evidence type="ECO:0000313" key="3">
    <source>
        <dbReference type="Proteomes" id="UP000324222"/>
    </source>
</evidence>
<evidence type="ECO:0000313" key="2">
    <source>
        <dbReference type="EMBL" id="MPC57426.1"/>
    </source>
</evidence>
<keyword evidence="3" id="KW-1185">Reference proteome</keyword>
<gene>
    <name evidence="2" type="ORF">E2C01_051405</name>
</gene>
<dbReference type="Proteomes" id="UP000324222">
    <property type="component" value="Unassembled WGS sequence"/>
</dbReference>
<proteinExistence type="predicted"/>
<protein>
    <submittedName>
        <fullName evidence="2">Uncharacterized protein</fullName>
    </submittedName>
</protein>
<feature type="compositionally biased region" description="Basic and acidic residues" evidence="1">
    <location>
        <begin position="47"/>
        <end position="77"/>
    </location>
</feature>
<reference evidence="2 3" key="1">
    <citation type="submission" date="2019-05" db="EMBL/GenBank/DDBJ databases">
        <title>Another draft genome of Portunus trituberculatus and its Hox gene families provides insights of decapod evolution.</title>
        <authorList>
            <person name="Jeong J.-H."/>
            <person name="Song I."/>
            <person name="Kim S."/>
            <person name="Choi T."/>
            <person name="Kim D."/>
            <person name="Ryu S."/>
            <person name="Kim W."/>
        </authorList>
    </citation>
    <scope>NUCLEOTIDE SEQUENCE [LARGE SCALE GENOMIC DNA]</scope>
    <source>
        <tissue evidence="2">Muscle</tissue>
    </source>
</reference>
<evidence type="ECO:0000256" key="1">
    <source>
        <dbReference type="SAM" id="MobiDB-lite"/>
    </source>
</evidence>
<name>A0A5B7GIM3_PORTR</name>
<organism evidence="2 3">
    <name type="scientific">Portunus trituberculatus</name>
    <name type="common">Swimming crab</name>
    <name type="synonym">Neptunus trituberculatus</name>
    <dbReference type="NCBI Taxonomy" id="210409"/>
    <lineage>
        <taxon>Eukaryota</taxon>
        <taxon>Metazoa</taxon>
        <taxon>Ecdysozoa</taxon>
        <taxon>Arthropoda</taxon>
        <taxon>Crustacea</taxon>
        <taxon>Multicrustacea</taxon>
        <taxon>Malacostraca</taxon>
        <taxon>Eumalacostraca</taxon>
        <taxon>Eucarida</taxon>
        <taxon>Decapoda</taxon>
        <taxon>Pleocyemata</taxon>
        <taxon>Brachyura</taxon>
        <taxon>Eubrachyura</taxon>
        <taxon>Portunoidea</taxon>
        <taxon>Portunidae</taxon>
        <taxon>Portuninae</taxon>
        <taxon>Portunus</taxon>
    </lineage>
</organism>
<sequence length="77" mass="8484">MPFRNVPKNGEGIGRSWMGKEGGEVRQGKRDRRGQGMEELAAAVTEGSERGGTGHEEMGERLKGSEKIRLKEERQSG</sequence>
<comment type="caution">
    <text evidence="2">The sequence shown here is derived from an EMBL/GenBank/DDBJ whole genome shotgun (WGS) entry which is preliminary data.</text>
</comment>
<dbReference type="EMBL" id="VSRR010014774">
    <property type="protein sequence ID" value="MPC57426.1"/>
    <property type="molecule type" value="Genomic_DNA"/>
</dbReference>
<dbReference type="AlphaFoldDB" id="A0A5B7GIM3"/>
<feature type="compositionally biased region" description="Basic and acidic residues" evidence="1">
    <location>
        <begin position="21"/>
        <end position="36"/>
    </location>
</feature>
<accession>A0A5B7GIM3</accession>
<feature type="region of interest" description="Disordered" evidence="1">
    <location>
        <begin position="1"/>
        <end position="77"/>
    </location>
</feature>